<dbReference type="Pfam" id="PF05559">
    <property type="entry name" value="DUF763"/>
    <property type="match status" value="1"/>
</dbReference>
<dbReference type="InParanoid" id="G0ED70"/>
<reference evidence="1 2" key="1">
    <citation type="journal article" date="2011" name="Stand. Genomic Sci.">
        <title>Complete genome sequence of the hyperthermophilic chemolithoautotroph Pyrolobus fumarii type strain (1A).</title>
        <authorList>
            <person name="Anderson I."/>
            <person name="Goker M."/>
            <person name="Nolan M."/>
            <person name="Lucas S."/>
            <person name="Hammon N."/>
            <person name="Deshpande S."/>
            <person name="Cheng J.F."/>
            <person name="Tapia R."/>
            <person name="Han C."/>
            <person name="Goodwin L."/>
            <person name="Pitluck S."/>
            <person name="Huntemann M."/>
            <person name="Liolios K."/>
            <person name="Ivanova N."/>
            <person name="Pagani I."/>
            <person name="Mavromatis K."/>
            <person name="Ovchinikova G."/>
            <person name="Pati A."/>
            <person name="Chen A."/>
            <person name="Palaniappan K."/>
            <person name="Land M."/>
            <person name="Hauser L."/>
            <person name="Brambilla E.M."/>
            <person name="Huber H."/>
            <person name="Yasawong M."/>
            <person name="Rohde M."/>
            <person name="Spring S."/>
            <person name="Abt B."/>
            <person name="Sikorski J."/>
            <person name="Wirth R."/>
            <person name="Detter J.C."/>
            <person name="Woyke T."/>
            <person name="Bristow J."/>
            <person name="Eisen J.A."/>
            <person name="Markowitz V."/>
            <person name="Hugenholtz P."/>
            <person name="Kyrpides N.C."/>
            <person name="Klenk H.P."/>
            <person name="Lapidus A."/>
        </authorList>
    </citation>
    <scope>NUCLEOTIDE SEQUENCE [LARGE SCALE GENOMIC DNA]</scope>
    <source>
        <strain evidence="2">DSM 11204 / 1A</strain>
    </source>
</reference>
<name>G0ED70_PYRF1</name>
<organism evidence="1 2">
    <name type="scientific">Pyrolobus fumarii (strain DSM 11204 / 1A)</name>
    <dbReference type="NCBI Taxonomy" id="694429"/>
    <lineage>
        <taxon>Archaea</taxon>
        <taxon>Thermoproteota</taxon>
        <taxon>Thermoprotei</taxon>
        <taxon>Desulfurococcales</taxon>
        <taxon>Pyrodictiaceae</taxon>
        <taxon>Pyrolobus</taxon>
    </lineage>
</organism>
<dbReference type="Proteomes" id="UP000001037">
    <property type="component" value="Chromosome"/>
</dbReference>
<evidence type="ECO:0000313" key="2">
    <source>
        <dbReference type="Proteomes" id="UP000001037"/>
    </source>
</evidence>
<dbReference type="KEGG" id="pfm:Pyrfu_1895"/>
<accession>G0ED70</accession>
<dbReference type="PANTHER" id="PTHR38597:SF1">
    <property type="entry name" value="BLL3834 PROTEIN"/>
    <property type="match status" value="1"/>
</dbReference>
<dbReference type="PANTHER" id="PTHR38597">
    <property type="entry name" value="BLL3834 PROTEIN"/>
    <property type="match status" value="1"/>
</dbReference>
<sequence length="388" mass="43089">MVTGYWGVAELPLHDGHVPRWMAERMKRLLRAIVAFIVEDRGPGWLVERLADPLWFQALNNVIGMDWDSSGSTTVLTGLLRQVTETGEFGLMVAGGKGRRALETPSDLEVIGEKLGLSSSRVEYLKRVSRLAAAADSSLLQDGFQLYHHTVIVAEDGSWTIVQQGMSLEERVARRYHVSHRVVHEGVETLEPHTGVVSRLRRSAVLDLTSRASLEARRVIVDVAREKPERVLRLLREAIAVARGVVPLTSFSGGKRPSQTVIRYYRPLKPPDPRRIEPVLRRVYELQPDTIEALVSIRGVGPATIRALALIAELVYGSEASHEDPAVTDPLRYAFAVGGKDGYPYPFDAKTAEEAAAVLEEAVAKARIGDREKLEAIRKLRRLLRPPV</sequence>
<dbReference type="InterPro" id="IPR008482">
    <property type="entry name" value="DUF763"/>
</dbReference>
<keyword evidence="2" id="KW-1185">Reference proteome</keyword>
<dbReference type="eggNOG" id="arCOG04253">
    <property type="taxonomic scope" value="Archaea"/>
</dbReference>
<evidence type="ECO:0000313" key="1">
    <source>
        <dbReference type="EMBL" id="AEM39748.1"/>
    </source>
</evidence>
<dbReference type="OrthoDB" id="9948at2157"/>
<gene>
    <name evidence="1" type="ordered locus">Pyrfu_1895</name>
</gene>
<dbReference type="EMBL" id="CP002838">
    <property type="protein sequence ID" value="AEM39748.1"/>
    <property type="molecule type" value="Genomic_DNA"/>
</dbReference>
<dbReference type="RefSeq" id="WP_014027425.1">
    <property type="nucleotide sequence ID" value="NC_015931.1"/>
</dbReference>
<dbReference type="HOGENOM" id="CLU_061722_0_0_2"/>
<evidence type="ECO:0008006" key="3">
    <source>
        <dbReference type="Google" id="ProtNLM"/>
    </source>
</evidence>
<dbReference type="GeneID" id="11138234"/>
<dbReference type="AlphaFoldDB" id="G0ED70"/>
<protein>
    <recommendedName>
        <fullName evidence="3">DUF763 domain-containing protein</fullName>
    </recommendedName>
</protein>
<proteinExistence type="predicted"/>
<dbReference type="STRING" id="694429.Pyrfu_1895"/>